<keyword evidence="3 9" id="KW-0028">Amino-acid biosynthesis</keyword>
<dbReference type="InterPro" id="IPR001048">
    <property type="entry name" value="Asp/Glu/Uridylate_kinase"/>
</dbReference>
<feature type="binding site" evidence="9">
    <location>
        <position position="73"/>
    </location>
    <ligand>
        <name>substrate</name>
    </ligand>
</feature>
<evidence type="ECO:0000256" key="10">
    <source>
        <dbReference type="SAM" id="MobiDB-lite"/>
    </source>
</evidence>
<dbReference type="UniPathway" id="UPA00068">
    <property type="reaction ID" value="UER00107"/>
</dbReference>
<reference evidence="13" key="1">
    <citation type="submission" date="2014-03" db="EMBL/GenBank/DDBJ databases">
        <authorList>
            <person name="Urmite Genomes U."/>
        </authorList>
    </citation>
    <scope>NUCLEOTIDE SEQUENCE [LARGE SCALE GENOMIC DNA]</scope>
    <source>
        <strain evidence="13">HD-03</strain>
    </source>
</reference>
<comment type="catalytic activity">
    <reaction evidence="8 9">
        <text>N-acetyl-L-glutamate + ATP = N-acetyl-L-glutamyl 5-phosphate + ADP</text>
        <dbReference type="Rhea" id="RHEA:14629"/>
        <dbReference type="ChEBI" id="CHEBI:30616"/>
        <dbReference type="ChEBI" id="CHEBI:44337"/>
        <dbReference type="ChEBI" id="CHEBI:57936"/>
        <dbReference type="ChEBI" id="CHEBI:456216"/>
        <dbReference type="EC" id="2.7.2.8"/>
    </reaction>
</comment>
<keyword evidence="13" id="KW-1185">Reference proteome</keyword>
<proteinExistence type="inferred from homology"/>
<dbReference type="Proteomes" id="UP000028868">
    <property type="component" value="Unassembled WGS sequence"/>
</dbReference>
<comment type="function">
    <text evidence="9">Catalyzes the ATP-dependent phosphorylation of N-acetyl-L-glutamate.</text>
</comment>
<dbReference type="PANTHER" id="PTHR23342">
    <property type="entry name" value="N-ACETYLGLUTAMATE SYNTHASE"/>
    <property type="match status" value="1"/>
</dbReference>
<keyword evidence="7 9" id="KW-0067">ATP-binding</keyword>
<dbReference type="InterPro" id="IPR036393">
    <property type="entry name" value="AceGlu_kinase-like_sf"/>
</dbReference>
<feature type="region of interest" description="Disordered" evidence="10">
    <location>
        <begin position="248"/>
        <end position="269"/>
    </location>
</feature>
<evidence type="ECO:0000256" key="2">
    <source>
        <dbReference type="ARBA" id="ARBA00022571"/>
    </source>
</evidence>
<dbReference type="EC" id="2.7.2.8" evidence="9"/>
<dbReference type="NCBIfam" id="TIGR00761">
    <property type="entry name" value="argB"/>
    <property type="match status" value="1"/>
</dbReference>
<keyword evidence="2 9" id="KW-0055">Arginine biosynthesis</keyword>
<evidence type="ECO:0000313" key="13">
    <source>
        <dbReference type="Proteomes" id="UP000028868"/>
    </source>
</evidence>
<comment type="caution">
    <text evidence="12">The sequence shown here is derived from an EMBL/GenBank/DDBJ whole genome shotgun (WGS) entry which is preliminary data.</text>
</comment>
<dbReference type="GO" id="GO:0042450">
    <property type="term" value="P:L-arginine biosynthetic process via ornithine"/>
    <property type="evidence" value="ECO:0007669"/>
    <property type="project" value="UniProtKB-UniRule"/>
</dbReference>
<reference evidence="12 13" key="2">
    <citation type="submission" date="2014-05" db="EMBL/GenBank/DDBJ databases">
        <title>Draft genome sequence of Halobacillus karajensis HK-03.</title>
        <authorList>
            <person name="Khelaifia S."/>
            <person name="Croce O."/>
            <person name="Lagier J.C."/>
            <person name="Raoult D."/>
        </authorList>
    </citation>
    <scope>NUCLEOTIDE SEQUENCE [LARGE SCALE GENOMIC DNA]</scope>
    <source>
        <strain evidence="12 13">HD-03</strain>
    </source>
</reference>
<comment type="subcellular location">
    <subcellularLocation>
        <location evidence="9">Cytoplasm</location>
    </subcellularLocation>
</comment>
<feature type="site" description="Transition state stabilizer" evidence="9">
    <location>
        <position position="225"/>
    </location>
</feature>
<evidence type="ECO:0000256" key="3">
    <source>
        <dbReference type="ARBA" id="ARBA00022605"/>
    </source>
</evidence>
<gene>
    <name evidence="9 12" type="primary">argB</name>
    <name evidence="12" type="ORF">BN983_01514</name>
</gene>
<dbReference type="GO" id="GO:0003991">
    <property type="term" value="F:acetylglutamate kinase activity"/>
    <property type="evidence" value="ECO:0007669"/>
    <property type="project" value="UniProtKB-UniRule"/>
</dbReference>
<dbReference type="PANTHER" id="PTHR23342:SF0">
    <property type="entry name" value="N-ACETYLGLUTAMATE SYNTHASE, MITOCHONDRIAL"/>
    <property type="match status" value="1"/>
</dbReference>
<evidence type="ECO:0000256" key="1">
    <source>
        <dbReference type="ARBA" id="ARBA00004828"/>
    </source>
</evidence>
<dbReference type="GO" id="GO:0005737">
    <property type="term" value="C:cytoplasm"/>
    <property type="evidence" value="ECO:0007669"/>
    <property type="project" value="UniProtKB-SubCell"/>
</dbReference>
<accession>A0A059NYK5</accession>
<keyword evidence="4 9" id="KW-0808">Transferase</keyword>
<evidence type="ECO:0000256" key="5">
    <source>
        <dbReference type="ARBA" id="ARBA00022741"/>
    </source>
</evidence>
<feature type="binding site" evidence="9">
    <location>
        <position position="166"/>
    </location>
    <ligand>
        <name>substrate</name>
    </ligand>
</feature>
<comment type="similarity">
    <text evidence="9">Belongs to the acetylglutamate kinase family. ArgB subfamily.</text>
</comment>
<evidence type="ECO:0000256" key="8">
    <source>
        <dbReference type="ARBA" id="ARBA00048141"/>
    </source>
</evidence>
<dbReference type="RefSeq" id="WP_051744046.1">
    <property type="nucleotide sequence ID" value="NZ_CCDH010000001.1"/>
</dbReference>
<evidence type="ECO:0000313" key="12">
    <source>
        <dbReference type="EMBL" id="CDQ23291.1"/>
    </source>
</evidence>
<feature type="domain" description="Aspartate/glutamate/uridylate kinase" evidence="11">
    <location>
        <begin position="15"/>
        <end position="244"/>
    </location>
</feature>
<organism evidence="12 13">
    <name type="scientific">Halobacillus karajensis</name>
    <dbReference type="NCBI Taxonomy" id="195088"/>
    <lineage>
        <taxon>Bacteria</taxon>
        <taxon>Bacillati</taxon>
        <taxon>Bacillota</taxon>
        <taxon>Bacilli</taxon>
        <taxon>Bacillales</taxon>
        <taxon>Bacillaceae</taxon>
        <taxon>Halobacillus</taxon>
    </lineage>
</organism>
<name>A0A059NYK5_9BACI</name>
<dbReference type="AlphaFoldDB" id="A0A059NYK5"/>
<dbReference type="GO" id="GO:0005524">
    <property type="term" value="F:ATP binding"/>
    <property type="evidence" value="ECO:0007669"/>
    <property type="project" value="UniProtKB-UniRule"/>
</dbReference>
<evidence type="ECO:0000256" key="6">
    <source>
        <dbReference type="ARBA" id="ARBA00022777"/>
    </source>
</evidence>
<dbReference type="PIRSF" id="PIRSF000728">
    <property type="entry name" value="NAGK"/>
    <property type="match status" value="1"/>
</dbReference>
<dbReference type="Pfam" id="PF00696">
    <property type="entry name" value="AA_kinase"/>
    <property type="match status" value="1"/>
</dbReference>
<dbReference type="CDD" id="cd04238">
    <property type="entry name" value="AAK_NAGK-like"/>
    <property type="match status" value="1"/>
</dbReference>
<evidence type="ECO:0000256" key="9">
    <source>
        <dbReference type="HAMAP-Rule" id="MF_00082"/>
    </source>
</evidence>
<dbReference type="InterPro" id="IPR004662">
    <property type="entry name" value="AcgluKinase_fam"/>
</dbReference>
<evidence type="ECO:0000256" key="7">
    <source>
        <dbReference type="ARBA" id="ARBA00022840"/>
    </source>
</evidence>
<dbReference type="InterPro" id="IPR037528">
    <property type="entry name" value="ArgB"/>
</dbReference>
<dbReference type="HAMAP" id="MF_00082">
    <property type="entry name" value="ArgB"/>
    <property type="match status" value="1"/>
</dbReference>
<dbReference type="EMBL" id="CCDI010000001">
    <property type="protein sequence ID" value="CDQ23291.1"/>
    <property type="molecule type" value="Genomic_DNA"/>
</dbReference>
<feature type="site" description="Transition state stabilizer" evidence="9">
    <location>
        <position position="19"/>
    </location>
</feature>
<feature type="binding site" evidence="9">
    <location>
        <begin position="51"/>
        <end position="52"/>
    </location>
    <ligand>
        <name>substrate</name>
    </ligand>
</feature>
<dbReference type="SUPFAM" id="SSF53633">
    <property type="entry name" value="Carbamate kinase-like"/>
    <property type="match status" value="1"/>
</dbReference>
<dbReference type="Gene3D" id="3.40.1160.10">
    <property type="entry name" value="Acetylglutamate kinase-like"/>
    <property type="match status" value="1"/>
</dbReference>
<dbReference type="FunFam" id="3.40.1160.10:FF:000004">
    <property type="entry name" value="Acetylglutamate kinase"/>
    <property type="match status" value="1"/>
</dbReference>
<comment type="pathway">
    <text evidence="1 9">Amino-acid biosynthesis; L-arginine biosynthesis; N(2)-acetyl-L-ornithine from L-glutamate: step 2/4.</text>
</comment>
<protein>
    <recommendedName>
        <fullName evidence="9">Acetylglutamate kinase</fullName>
        <ecNumber evidence="9">2.7.2.8</ecNumber>
    </recommendedName>
    <alternativeName>
        <fullName evidence="9">N-acetyl-L-glutamate 5-phosphotransferase</fullName>
    </alternativeName>
    <alternativeName>
        <fullName evidence="9">NAG kinase</fullName>
        <shortName evidence="9">NAGK</shortName>
    </alternativeName>
</protein>
<keyword evidence="5 9" id="KW-0547">Nucleotide-binding</keyword>
<evidence type="ECO:0000256" key="4">
    <source>
        <dbReference type="ARBA" id="ARBA00022679"/>
    </source>
</evidence>
<keyword evidence="9" id="KW-0963">Cytoplasm</keyword>
<evidence type="ECO:0000259" key="11">
    <source>
        <dbReference type="Pfam" id="PF00696"/>
    </source>
</evidence>
<sequence>MITSKSTQATEPKPILVVKLGGSMLDQLTEAFYESFIELQKQYYCIIVHGGGPAITKLLNKLNIEGEFHNGLRKTNLETMEVVEMVLGGSVSSQITGNLTKQGIKAVGVKGSEASLLQADYLDKENLGFVGKVLEVDATVLHQLLDQGYFPVVAPVGKTLDHETVNINADVAAGAIARSVGAEKLLFVTDVPGILFDNEVMEETTPAEIEQLIEKGTIYGGMIPKVHSAITALSDHLQEVRIVSGEQPLMEDGSLSGTSIRGKRKEKVE</sequence>
<keyword evidence="6 9" id="KW-0418">Kinase</keyword>